<sequence length="478" mass="51129">MRMPELSATVMVPLLLLLATAAEAALPAAVVVERALPLKGVHLKNLRELDRARHERMRVVNLSVQGTNSPFIKGLYYTTVQLGNPSKEYTFQIDTGSSIPWVACKGCIGCSAKNISMDLYNPDSSSTSSKISCSEEGCAAAHQTGSAVCRTSDSPNGLCGYNITYADETIVSGYYVSDNMYFQTIMGSQRPHNSSASIIFGCTNSLPKILETDGILAFGQNQLSIISQLNSQGLSPKVFSHCLKGSEEGGGIFVLGKIVAPGLVFSPLDSSRASYNLNLEGIAVNGQKLPIDSSLFATSNSQGTVLDSGTTLAYLVDGAYVPLVSAIAAAISPSVRALDTKLNEKRDRQDRCFLSSSSIDLVFPTVTLYFKGGAAMTVKPLQYLFQQGTTGKDVLWCIGWQSSQRIQDAQGITLLGDIVVHDKLIVYDLEKKQVGWTDYNCSSFNLTIPIDVSGTSTYYSGGLIAAGVAAIWLGSLLL</sequence>
<reference evidence="1" key="2">
    <citation type="submission" date="2025-09" db="UniProtKB">
        <authorList>
            <consortium name="EnsemblPlants"/>
        </authorList>
    </citation>
    <scope>IDENTIFICATION</scope>
</reference>
<organism evidence="1 2">
    <name type="scientific">Avena sativa</name>
    <name type="common">Oat</name>
    <dbReference type="NCBI Taxonomy" id="4498"/>
    <lineage>
        <taxon>Eukaryota</taxon>
        <taxon>Viridiplantae</taxon>
        <taxon>Streptophyta</taxon>
        <taxon>Embryophyta</taxon>
        <taxon>Tracheophyta</taxon>
        <taxon>Spermatophyta</taxon>
        <taxon>Magnoliopsida</taxon>
        <taxon>Liliopsida</taxon>
        <taxon>Poales</taxon>
        <taxon>Poaceae</taxon>
        <taxon>BOP clade</taxon>
        <taxon>Pooideae</taxon>
        <taxon>Poodae</taxon>
        <taxon>Poeae</taxon>
        <taxon>Poeae Chloroplast Group 1 (Aveneae type)</taxon>
        <taxon>Aveninae</taxon>
        <taxon>Avena</taxon>
    </lineage>
</organism>
<evidence type="ECO:0000313" key="2">
    <source>
        <dbReference type="Proteomes" id="UP001732700"/>
    </source>
</evidence>
<evidence type="ECO:0000313" key="1">
    <source>
        <dbReference type="EnsemblPlants" id="AVESA.00010b.r2.4DG0775670.2.CDS"/>
    </source>
</evidence>
<accession>A0ACD5XD18</accession>
<dbReference type="EnsemblPlants" id="AVESA.00010b.r2.4DG0775670.2">
    <property type="protein sequence ID" value="AVESA.00010b.r2.4DG0775670.2.CDS"/>
    <property type="gene ID" value="AVESA.00010b.r2.4DG0775670"/>
</dbReference>
<reference evidence="1" key="1">
    <citation type="submission" date="2021-05" db="EMBL/GenBank/DDBJ databases">
        <authorList>
            <person name="Scholz U."/>
            <person name="Mascher M."/>
            <person name="Fiebig A."/>
        </authorList>
    </citation>
    <scope>NUCLEOTIDE SEQUENCE [LARGE SCALE GENOMIC DNA]</scope>
</reference>
<proteinExistence type="predicted"/>
<protein>
    <submittedName>
        <fullName evidence="1">Uncharacterized protein</fullName>
    </submittedName>
</protein>
<dbReference type="Proteomes" id="UP001732700">
    <property type="component" value="Chromosome 4D"/>
</dbReference>
<keyword evidence="2" id="KW-1185">Reference proteome</keyword>
<name>A0ACD5XD18_AVESA</name>